<comment type="caution">
    <text evidence="2">The sequence shown here is derived from an EMBL/GenBank/DDBJ whole genome shotgun (WGS) entry which is preliminary data.</text>
</comment>
<dbReference type="Proteomes" id="UP001159363">
    <property type="component" value="Chromosome 10"/>
</dbReference>
<sequence>MLCSPAVNKKRFYAESTMDMENSLHLGVLDKRVRDVGRILQYIETVSLDRRMNKVMRPRATLILHKAGEYTTSIAVDDKQYFHESSLYSERPTSLASSGICVLLTTTTTTTCAKLRVANNNNNNLRQVACCQQQQQLAPSCVLPTTTTTTCAKLRVANNNLRQVACCQQQQQLAPSCVLPTTTTTCAKLRVANNNNNLRQVACCQQQQQLAPSCVLPTTTTTCAKLRVANNNNNLRQVACCQQQQQLAPSCVLPTTTTTCAKLRVANNNNNLRQVACCQQQQQLAPSCVLPTTTTCAKLRVANNNNLRQVACCQQQQLAPSCVLLTTTTCVKLGNLRSPLFLALPPSLQDVNYQIYFHSKCTVLPDIDNQQYPRRYEAKDTYASSLVLSSRDHDGVVHLNCVNTRRQKSSSMLGHRVVVRSQRDRVTSSLVYGGNDSGCVFTACSLDRLSQLEPERSCETGHRGQDGPGTPIDRGNPSPTPLPPPHTHTKQSLVGYSRSGQHYGHSHIWAALDIEVLRADEDESTLQWSSIGTKGRGKRQIPEKTHRPAASSGTIPPGAAAHTTVGGRKSELWNAARPRLRTVPLTSPESIGRRPGGMPALPPPLNTHQGAVPKAHGFVLAALQYRSFIPVGTCAGLPRLECDRGKQSVCFQTWQPARATRFRQGMIDDSVQPVRGGARKLSGAASVYRLFMGFQKCSLYREQPTHHRVTVSRGWPGTCDQIVYSRFHSRAKTARAESCHHGKLITRRKWVYGGRVALHRGAGRDSLVPPPPPPNTHELPSRRRPYSPTHSREPLTLRRAGQFDSSRAPRPSPLVASKPPRTRPLARWSSSMITGSRGGGGRVVVQPECCVAWQDSLGGEVLAYTLNLNQSAGIKGRGKWDIPKKTRRPTASSGKILICKNPGVTRPEIEPGSHWWEASRLTAQPPWPIHVGRLLYRDCPRKKKSYLLLFHAVGRRVFLGDLPFLPPFHSGAAPDPPRSPSSALNTSKSRQNLFTHAGGRERLPKKESSVAITSFRLRPSPQGPGREKCTETNEDINKTFRPTTQFLTPFSLTRSPGIFFLLAGRIPRLILFSIGPACLHNIPPVIAEKSKSFKGHTGTRYKLAIAPMRNALEQACSVLKVLRVPLGLSAGTLSAFQALGTRTSIFGSAFCDDNLRTHGIRNLSPFPAATVCLDPYRTSKRTNAKVRRSVRHEPGGYLQKRAAECARRYYWDSRAHSQRIVFLELSSRMFWSLPSPLLA</sequence>
<accession>A0ABQ9GMC4</accession>
<proteinExistence type="predicted"/>
<reference evidence="2 3" key="1">
    <citation type="submission" date="2023-02" db="EMBL/GenBank/DDBJ databases">
        <title>LHISI_Scaffold_Assembly.</title>
        <authorList>
            <person name="Stuart O.P."/>
            <person name="Cleave R."/>
            <person name="Magrath M.J.L."/>
            <person name="Mikheyev A.S."/>
        </authorList>
    </citation>
    <scope>NUCLEOTIDE SEQUENCE [LARGE SCALE GENOMIC DNA]</scope>
    <source>
        <strain evidence="2">Daus_M_001</strain>
        <tissue evidence="2">Leg muscle</tissue>
    </source>
</reference>
<evidence type="ECO:0000313" key="3">
    <source>
        <dbReference type="Proteomes" id="UP001159363"/>
    </source>
</evidence>
<gene>
    <name evidence="2" type="ORF">PR048_026790</name>
</gene>
<protein>
    <submittedName>
        <fullName evidence="2">Uncharacterized protein</fullName>
    </submittedName>
</protein>
<feature type="region of interest" description="Disordered" evidence="1">
    <location>
        <begin position="524"/>
        <end position="565"/>
    </location>
</feature>
<keyword evidence="3" id="KW-1185">Reference proteome</keyword>
<evidence type="ECO:0000313" key="2">
    <source>
        <dbReference type="EMBL" id="KAJ8873173.1"/>
    </source>
</evidence>
<name>A0ABQ9GMC4_9NEOP</name>
<feature type="region of interest" description="Disordered" evidence="1">
    <location>
        <begin position="761"/>
        <end position="841"/>
    </location>
</feature>
<organism evidence="2 3">
    <name type="scientific">Dryococelus australis</name>
    <dbReference type="NCBI Taxonomy" id="614101"/>
    <lineage>
        <taxon>Eukaryota</taxon>
        <taxon>Metazoa</taxon>
        <taxon>Ecdysozoa</taxon>
        <taxon>Arthropoda</taxon>
        <taxon>Hexapoda</taxon>
        <taxon>Insecta</taxon>
        <taxon>Pterygota</taxon>
        <taxon>Neoptera</taxon>
        <taxon>Polyneoptera</taxon>
        <taxon>Phasmatodea</taxon>
        <taxon>Verophasmatodea</taxon>
        <taxon>Anareolatae</taxon>
        <taxon>Phasmatidae</taxon>
        <taxon>Eurycanthinae</taxon>
        <taxon>Dryococelus</taxon>
    </lineage>
</organism>
<feature type="compositionally biased region" description="Basic and acidic residues" evidence="1">
    <location>
        <begin position="455"/>
        <end position="465"/>
    </location>
</feature>
<evidence type="ECO:0000256" key="1">
    <source>
        <dbReference type="SAM" id="MobiDB-lite"/>
    </source>
</evidence>
<dbReference type="EMBL" id="JARBHB010000011">
    <property type="protein sequence ID" value="KAJ8873173.1"/>
    <property type="molecule type" value="Genomic_DNA"/>
</dbReference>
<feature type="region of interest" description="Disordered" evidence="1">
    <location>
        <begin position="455"/>
        <end position="492"/>
    </location>
</feature>